<dbReference type="Proteomes" id="UP000308038">
    <property type="component" value="Unassembled WGS sequence"/>
</dbReference>
<name>A0ABY2QHE6_9SPHN</name>
<dbReference type="InterPro" id="IPR007410">
    <property type="entry name" value="LpqE-like"/>
</dbReference>
<proteinExistence type="predicted"/>
<organism evidence="1 2">
    <name type="scientific">Sphingomonas olei</name>
    <dbReference type="NCBI Taxonomy" id="1886787"/>
    <lineage>
        <taxon>Bacteria</taxon>
        <taxon>Pseudomonadati</taxon>
        <taxon>Pseudomonadota</taxon>
        <taxon>Alphaproteobacteria</taxon>
        <taxon>Sphingomonadales</taxon>
        <taxon>Sphingomonadaceae</taxon>
        <taxon>Sphingomonas</taxon>
    </lineage>
</organism>
<reference evidence="1 2" key="1">
    <citation type="submission" date="2019-04" db="EMBL/GenBank/DDBJ databases">
        <title>Microbes associate with the intestines of laboratory mice.</title>
        <authorList>
            <person name="Navarre W."/>
            <person name="Wong E."/>
            <person name="Huang K.C."/>
            <person name="Tropini C."/>
            <person name="Ng K."/>
            <person name="Yu B."/>
        </authorList>
    </citation>
    <scope>NUCLEOTIDE SEQUENCE [LARGE SCALE GENOMIC DNA]</scope>
    <source>
        <strain evidence="1 2">NM83_B4-11</strain>
    </source>
</reference>
<dbReference type="InterPro" id="IPR058248">
    <property type="entry name" value="Lxx211020-like"/>
</dbReference>
<dbReference type="InterPro" id="IPR036182">
    <property type="entry name" value="PCuAC_sf"/>
</dbReference>
<keyword evidence="2" id="KW-1185">Reference proteome</keyword>
<dbReference type="EMBL" id="SSTI01000005">
    <property type="protein sequence ID" value="THG40123.1"/>
    <property type="molecule type" value="Genomic_DNA"/>
</dbReference>
<dbReference type="SUPFAM" id="SSF110087">
    <property type="entry name" value="DR1885-like metal-binding protein"/>
    <property type="match status" value="1"/>
</dbReference>
<dbReference type="PANTHER" id="PTHR36302">
    <property type="entry name" value="BLR7088 PROTEIN"/>
    <property type="match status" value="1"/>
</dbReference>
<dbReference type="PANTHER" id="PTHR36302:SF1">
    <property type="entry name" value="COPPER CHAPERONE PCU(A)C"/>
    <property type="match status" value="1"/>
</dbReference>
<accession>A0ABY2QHE6</accession>
<protein>
    <submittedName>
        <fullName evidence="1">Copper chaperone PCu(A)C</fullName>
    </submittedName>
</protein>
<dbReference type="RefSeq" id="WP_136451360.1">
    <property type="nucleotide sequence ID" value="NZ_SSTI01000005.1"/>
</dbReference>
<sequence length="149" mass="15296">MFRVAATLVFASVAIAGCAQQKSLQVTDAWVRLAAVDGRPAAGYFTIQGGGSDTSLTSVSTAEAAHTELHESRMTQSGGMAMDSLSSVPVPAGQRVVFAPGGKHAMLFEVSPNVEPGGTLTFAFTFSDGKRVEQKARVVGPADPVPAGS</sequence>
<evidence type="ECO:0000313" key="2">
    <source>
        <dbReference type="Proteomes" id="UP000308038"/>
    </source>
</evidence>
<evidence type="ECO:0000313" key="1">
    <source>
        <dbReference type="EMBL" id="THG40123.1"/>
    </source>
</evidence>
<dbReference type="PROSITE" id="PS51257">
    <property type="entry name" value="PROKAR_LIPOPROTEIN"/>
    <property type="match status" value="1"/>
</dbReference>
<gene>
    <name evidence="1" type="ORF">E5988_08025</name>
</gene>
<comment type="caution">
    <text evidence="1">The sequence shown here is derived from an EMBL/GenBank/DDBJ whole genome shotgun (WGS) entry which is preliminary data.</text>
</comment>
<dbReference type="Gene3D" id="2.60.40.1890">
    <property type="entry name" value="PCu(A)C copper chaperone"/>
    <property type="match status" value="1"/>
</dbReference>
<dbReference type="Pfam" id="PF04314">
    <property type="entry name" value="PCuAC"/>
    <property type="match status" value="1"/>
</dbReference>